<reference evidence="1" key="1">
    <citation type="submission" date="2023-02" db="EMBL/GenBank/DDBJ databases">
        <title>Genome of toxic invasive species Heracleum sosnowskyi carries increased number of genes despite the absence of recent whole-genome duplications.</title>
        <authorList>
            <person name="Schelkunov M."/>
            <person name="Shtratnikova V."/>
            <person name="Makarenko M."/>
            <person name="Klepikova A."/>
            <person name="Omelchenko D."/>
            <person name="Novikova G."/>
            <person name="Obukhova E."/>
            <person name="Bogdanov V."/>
            <person name="Penin A."/>
            <person name="Logacheva M."/>
        </authorList>
    </citation>
    <scope>NUCLEOTIDE SEQUENCE</scope>
    <source>
        <strain evidence="1">Hsosn_3</strain>
        <tissue evidence="1">Leaf</tissue>
    </source>
</reference>
<dbReference type="EMBL" id="JAUIZM010000011">
    <property type="protein sequence ID" value="KAK1355812.1"/>
    <property type="molecule type" value="Genomic_DNA"/>
</dbReference>
<dbReference type="InterPro" id="IPR053023">
    <property type="entry name" value="FLAP_modulator"/>
</dbReference>
<sequence length="135" mass="14638">MYRSDDGLLTATEKTSVLKLQVGLLGMARSLQQDLNRIAERADTSTPEGLSYVLTGKFSLCNCVNVEPFIDLVGILNSQHSSQDWTMQGGITSTAAMGRGSKQRDFSTCGGICSIGSDLTRMIGKSDTSEWIHQE</sequence>
<reference evidence="1" key="2">
    <citation type="submission" date="2023-05" db="EMBL/GenBank/DDBJ databases">
        <authorList>
            <person name="Schelkunov M.I."/>
        </authorList>
    </citation>
    <scope>NUCLEOTIDE SEQUENCE</scope>
    <source>
        <strain evidence="1">Hsosn_3</strain>
        <tissue evidence="1">Leaf</tissue>
    </source>
</reference>
<keyword evidence="2" id="KW-1185">Reference proteome</keyword>
<comment type="caution">
    <text evidence="1">The sequence shown here is derived from an EMBL/GenBank/DDBJ whole genome shotgun (WGS) entry which is preliminary data.</text>
</comment>
<dbReference type="Pfam" id="PF07466">
    <property type="entry name" value="DUF1517"/>
    <property type="match status" value="1"/>
</dbReference>
<dbReference type="AlphaFoldDB" id="A0AAD8GX49"/>
<dbReference type="PANTHER" id="PTHR33975">
    <property type="entry name" value="MYELIN-ASSOCIATED OLIGODENDROCYTE BASIC PROTEIN"/>
    <property type="match status" value="1"/>
</dbReference>
<protein>
    <submittedName>
        <fullName evidence="1">Uncharacterized protein</fullName>
    </submittedName>
</protein>
<organism evidence="1 2">
    <name type="scientific">Heracleum sosnowskyi</name>
    <dbReference type="NCBI Taxonomy" id="360622"/>
    <lineage>
        <taxon>Eukaryota</taxon>
        <taxon>Viridiplantae</taxon>
        <taxon>Streptophyta</taxon>
        <taxon>Embryophyta</taxon>
        <taxon>Tracheophyta</taxon>
        <taxon>Spermatophyta</taxon>
        <taxon>Magnoliopsida</taxon>
        <taxon>eudicotyledons</taxon>
        <taxon>Gunneridae</taxon>
        <taxon>Pentapetalae</taxon>
        <taxon>asterids</taxon>
        <taxon>campanulids</taxon>
        <taxon>Apiales</taxon>
        <taxon>Apiaceae</taxon>
        <taxon>Apioideae</taxon>
        <taxon>apioid superclade</taxon>
        <taxon>Tordylieae</taxon>
        <taxon>Tordyliinae</taxon>
        <taxon>Heracleum</taxon>
    </lineage>
</organism>
<name>A0AAD8GX49_9APIA</name>
<evidence type="ECO:0000313" key="1">
    <source>
        <dbReference type="EMBL" id="KAK1355812.1"/>
    </source>
</evidence>
<evidence type="ECO:0000313" key="2">
    <source>
        <dbReference type="Proteomes" id="UP001237642"/>
    </source>
</evidence>
<dbReference type="Proteomes" id="UP001237642">
    <property type="component" value="Unassembled WGS sequence"/>
</dbReference>
<dbReference type="PANTHER" id="PTHR33975:SF2">
    <property type="entry name" value="MYELIN-ASSOCIATED OLIGODENDROCYTE BASIC PROTEIN"/>
    <property type="match status" value="1"/>
</dbReference>
<accession>A0AAD8GX49</accession>
<dbReference type="InterPro" id="IPR010903">
    <property type="entry name" value="DUF1517"/>
</dbReference>
<proteinExistence type="predicted"/>
<gene>
    <name evidence="1" type="ORF">POM88_049068</name>
</gene>
<dbReference type="GO" id="GO:0009507">
    <property type="term" value="C:chloroplast"/>
    <property type="evidence" value="ECO:0007669"/>
    <property type="project" value="TreeGrafter"/>
</dbReference>